<dbReference type="OrthoDB" id="214150at2"/>
<name>A0A1X7FA13_9HYPH</name>
<dbReference type="EMBL" id="FXAF01000006">
    <property type="protein sequence ID" value="SMF48181.1"/>
    <property type="molecule type" value="Genomic_DNA"/>
</dbReference>
<protein>
    <submittedName>
        <fullName evidence="1">Bacteriocin-protection, YdeI or OmpD-Associated</fullName>
    </submittedName>
</protein>
<dbReference type="Proteomes" id="UP000192903">
    <property type="component" value="Unassembled WGS sequence"/>
</dbReference>
<reference evidence="2" key="1">
    <citation type="submission" date="2017-04" db="EMBL/GenBank/DDBJ databases">
        <authorList>
            <person name="Varghese N."/>
            <person name="Submissions S."/>
        </authorList>
    </citation>
    <scope>NUCLEOTIDE SEQUENCE [LARGE SCALE GENOMIC DNA]</scope>
    <source>
        <strain evidence="2">B4P</strain>
    </source>
</reference>
<sequence length="87" mass="10290">MATFPGTENLKRELQPMPQDIAERLKREGVEKAYAARPAYQRNDYLGWIARAKRTDTRERRIRQMLDELRAGNAYMRMRYTGPTGRE</sequence>
<keyword evidence="2" id="KW-1185">Reference proteome</keyword>
<organism evidence="1 2">
    <name type="scientific">Xaviernesmea oryzae</name>
    <dbReference type="NCBI Taxonomy" id="464029"/>
    <lineage>
        <taxon>Bacteria</taxon>
        <taxon>Pseudomonadati</taxon>
        <taxon>Pseudomonadota</taxon>
        <taxon>Alphaproteobacteria</taxon>
        <taxon>Hyphomicrobiales</taxon>
        <taxon>Rhizobiaceae</taxon>
        <taxon>Rhizobium/Agrobacterium group</taxon>
        <taxon>Xaviernesmea</taxon>
    </lineage>
</organism>
<evidence type="ECO:0000313" key="1">
    <source>
        <dbReference type="EMBL" id="SMF48181.1"/>
    </source>
</evidence>
<dbReference type="Pfam" id="PF13376">
    <property type="entry name" value="OmdA"/>
    <property type="match status" value="1"/>
</dbReference>
<evidence type="ECO:0000313" key="2">
    <source>
        <dbReference type="Proteomes" id="UP000192903"/>
    </source>
</evidence>
<dbReference type="RefSeq" id="WP_085422687.1">
    <property type="nucleotide sequence ID" value="NZ_FXAF01000006.1"/>
</dbReference>
<proteinExistence type="predicted"/>
<dbReference type="AlphaFoldDB" id="A0A1X7FA13"/>
<dbReference type="STRING" id="464029.SAMN02982989_2514"/>
<gene>
    <name evidence="1" type="ORF">SAMN02982989_2514</name>
</gene>
<accession>A0A1X7FA13</accession>